<protein>
    <recommendedName>
        <fullName evidence="6">Immunoglobulin V-set domain-containing protein</fullName>
    </recommendedName>
</protein>
<dbReference type="AlphaFoldDB" id="A0A5F8AVN8"/>
<dbReference type="OMA" id="HTHNDFI"/>
<dbReference type="FunCoup" id="A0A5F8AVN8">
    <property type="interactions" value="222"/>
</dbReference>
<proteinExistence type="predicted"/>
<organism evidence="7 8">
    <name type="scientific">Macaca mulatta</name>
    <name type="common">Rhesus macaque</name>
    <dbReference type="NCBI Taxonomy" id="9544"/>
    <lineage>
        <taxon>Eukaryota</taxon>
        <taxon>Metazoa</taxon>
        <taxon>Chordata</taxon>
        <taxon>Craniata</taxon>
        <taxon>Vertebrata</taxon>
        <taxon>Euteleostomi</taxon>
        <taxon>Mammalia</taxon>
        <taxon>Eutheria</taxon>
        <taxon>Euarchontoglires</taxon>
        <taxon>Primates</taxon>
        <taxon>Haplorrhini</taxon>
        <taxon>Catarrhini</taxon>
        <taxon>Cercopithecidae</taxon>
        <taxon>Cercopithecinae</taxon>
        <taxon>Macaca</taxon>
    </lineage>
</organism>
<dbReference type="InterPro" id="IPR050413">
    <property type="entry name" value="TCR_beta_variable"/>
</dbReference>
<dbReference type="GO" id="GO:0007166">
    <property type="term" value="P:cell surface receptor signaling pathway"/>
    <property type="evidence" value="ECO:0000318"/>
    <property type="project" value="GO_Central"/>
</dbReference>
<dbReference type="SMR" id="A0A5F8AVN8"/>
<dbReference type="PANTHER" id="PTHR23268:SF30">
    <property type="entry name" value="T CELL RECEPTOR BETA CHAIN MC.7.G5-RELATED"/>
    <property type="match status" value="1"/>
</dbReference>
<evidence type="ECO:0000259" key="6">
    <source>
        <dbReference type="Pfam" id="PF07686"/>
    </source>
</evidence>
<dbReference type="InParanoid" id="A0A5F8AVN8"/>
<dbReference type="VEuPathDB" id="HostDB:ENSMMUG00000059234"/>
<evidence type="ECO:0000313" key="7">
    <source>
        <dbReference type="Ensembl" id="ENSMMUP00000081141.1"/>
    </source>
</evidence>
<reference evidence="8" key="1">
    <citation type="journal article" date="2007" name="Science">
        <title>Evolutionary and biomedical insights from the rhesus macaque genome.</title>
        <authorList>
            <person name="Gibbs R.A."/>
            <person name="Rogers J."/>
            <person name="Katze M.G."/>
            <person name="Bumgarner R."/>
            <person name="Weinstock G.M."/>
            <person name="Mardis E.R."/>
            <person name="Remington K.A."/>
            <person name="Strausberg R.L."/>
            <person name="Venter J.C."/>
            <person name="Wilson R.K."/>
            <person name="Batzer M.A."/>
            <person name="Bustamante C.D."/>
            <person name="Eichler E.E."/>
            <person name="Hahn M.W."/>
            <person name="Hardison R.C."/>
            <person name="Makova K.D."/>
            <person name="Miller W."/>
            <person name="Milosavljevic A."/>
            <person name="Palermo R.E."/>
            <person name="Siepel A."/>
            <person name="Sikela J.M."/>
            <person name="Attaway T."/>
            <person name="Bell S."/>
            <person name="Bernard K.E."/>
            <person name="Buhay C.J."/>
            <person name="Chandrabose M.N."/>
            <person name="Dao M."/>
            <person name="Davis C."/>
            <person name="Delehaunty K.D."/>
            <person name="Ding Y."/>
            <person name="Dinh H.H."/>
            <person name="Dugan-Rocha S."/>
            <person name="Fulton L.A."/>
            <person name="Gabisi R.A."/>
            <person name="Garner T.T."/>
            <person name="Godfrey J."/>
            <person name="Hawes A.C."/>
            <person name="Hernandez J."/>
            <person name="Hines S."/>
            <person name="Holder M."/>
            <person name="Hume J."/>
            <person name="Jhangiani S.N."/>
            <person name="Joshi V."/>
            <person name="Khan Z.M."/>
            <person name="Kirkness E.F."/>
            <person name="Cree A."/>
            <person name="Fowler R.G."/>
            <person name="Lee S."/>
            <person name="Lewis L.R."/>
            <person name="Li Z."/>
            <person name="Liu Y.-S."/>
            <person name="Moore S.M."/>
            <person name="Muzny D."/>
            <person name="Nazareth L.V."/>
            <person name="Ngo D.N."/>
            <person name="Okwuonu G.O."/>
            <person name="Pai G."/>
            <person name="Parker D."/>
            <person name="Paul H.A."/>
            <person name="Pfannkoch C."/>
            <person name="Pohl C.S."/>
            <person name="Rogers Y.-H.C."/>
            <person name="Ruiz S.J."/>
            <person name="Sabo A."/>
            <person name="Santibanez J."/>
            <person name="Schneider B.W."/>
            <person name="Smith S.M."/>
            <person name="Sodergren E."/>
            <person name="Svatek A.F."/>
            <person name="Utterback T.R."/>
            <person name="Vattathil S."/>
            <person name="Warren W."/>
            <person name="White C.S."/>
            <person name="Chinwalla A.T."/>
            <person name="Feng Y."/>
            <person name="Halpern A.L."/>
            <person name="Hillier L.W."/>
            <person name="Huang X."/>
            <person name="Minx P."/>
            <person name="Nelson J.O."/>
            <person name="Pepin K.H."/>
            <person name="Qin X."/>
            <person name="Sutton G.G."/>
            <person name="Venter E."/>
            <person name="Walenz B.P."/>
            <person name="Wallis J.W."/>
            <person name="Worley K.C."/>
            <person name="Yang S.-P."/>
            <person name="Jones S.M."/>
            <person name="Marra M.A."/>
            <person name="Rocchi M."/>
            <person name="Schein J.E."/>
            <person name="Baertsch R."/>
            <person name="Clarke L."/>
            <person name="Csuros M."/>
            <person name="Glasscock J."/>
            <person name="Harris R.A."/>
            <person name="Havlak P."/>
            <person name="Jackson A.R."/>
            <person name="Jiang H."/>
            <person name="Liu Y."/>
            <person name="Messina D.N."/>
            <person name="Shen Y."/>
            <person name="Song H.X.-Z."/>
            <person name="Wylie T."/>
            <person name="Zhang L."/>
            <person name="Birney E."/>
            <person name="Han K."/>
            <person name="Konkel M.K."/>
            <person name="Lee J."/>
            <person name="Smit A.F.A."/>
            <person name="Ullmer B."/>
            <person name="Wang H."/>
            <person name="Xing J."/>
            <person name="Burhans R."/>
            <person name="Cheng Z."/>
            <person name="Karro J.E."/>
            <person name="Ma J."/>
            <person name="Raney B."/>
            <person name="She X."/>
            <person name="Cox M.J."/>
            <person name="Demuth J.P."/>
            <person name="Dumas L.J."/>
            <person name="Han S.-G."/>
            <person name="Hopkins J."/>
            <person name="Karimpour-Fard A."/>
            <person name="Kim Y.H."/>
            <person name="Pollack J.R."/>
            <person name="Vinar T."/>
            <person name="Addo-Quaye C."/>
            <person name="Degenhardt J."/>
            <person name="Denby A."/>
            <person name="Hubisz M.J."/>
            <person name="Indap A."/>
            <person name="Kosiol C."/>
            <person name="Lahn B.T."/>
            <person name="Lawson H.A."/>
            <person name="Marklein A."/>
            <person name="Nielsen R."/>
            <person name="Vallender E.J."/>
            <person name="Clark A.G."/>
            <person name="Ferguson B."/>
            <person name="Hernandez R.D."/>
            <person name="Hirani K."/>
            <person name="Kehrer-Sawatzki H."/>
            <person name="Kolb J."/>
            <person name="Patil S."/>
            <person name="Pu L.-L."/>
            <person name="Ren Y."/>
            <person name="Smith D.G."/>
            <person name="Wheeler D.A."/>
            <person name="Schenck I."/>
            <person name="Ball E.V."/>
            <person name="Chen R."/>
            <person name="Cooper D.N."/>
            <person name="Giardine B."/>
            <person name="Hsu F."/>
            <person name="Kent W.J."/>
            <person name="Lesk A."/>
            <person name="Nelson D.L."/>
            <person name="O'brien W.E."/>
            <person name="Pruefer K."/>
            <person name="Stenson P.D."/>
            <person name="Wallace J.C."/>
            <person name="Ke H."/>
            <person name="Liu X.-M."/>
            <person name="Wang P."/>
            <person name="Xiang A.P."/>
            <person name="Yang F."/>
            <person name="Barber G.P."/>
            <person name="Haussler D."/>
            <person name="Karolchik D."/>
            <person name="Kern A.D."/>
            <person name="Kuhn R.M."/>
            <person name="Smith K.E."/>
            <person name="Zwieg A.S."/>
        </authorList>
    </citation>
    <scope>NUCLEOTIDE SEQUENCE [LARGE SCALE GENOMIC DNA]</scope>
    <source>
        <strain evidence="8">17573</strain>
    </source>
</reference>
<dbReference type="GeneTree" id="ENSGT00940000164297"/>
<sequence>MAVGPRKFARAVSSHTHNDFIKSPSCFPTPGRHPLQPQLCAMTIGLLCHMAFYFLGAGLTEADIYQNPRHRVIGTGKKITLECSQTMGHDKMYWYQQDPGMELHLIHYSYGVNSTERGDFSSESTVSRLRIEHFPLTLESASPSHTSQYLCASSEYTVLHGYRHSAQKGSPLRRAFRNLQKPHLKLQKPLQIVPDSSALRDQCALSNNLD</sequence>
<dbReference type="InterPro" id="IPR013106">
    <property type="entry name" value="Ig_V-set"/>
</dbReference>
<name>A0A5F8AVN8_MACMU</name>
<reference evidence="7" key="3">
    <citation type="submission" date="2025-08" db="UniProtKB">
        <authorList>
            <consortium name="Ensembl"/>
        </authorList>
    </citation>
    <scope>IDENTIFICATION</scope>
    <source>
        <strain evidence="7">17573</strain>
    </source>
</reference>
<keyword evidence="2" id="KW-1003">Cell membrane</keyword>
<evidence type="ECO:0000313" key="8">
    <source>
        <dbReference type="Proteomes" id="UP000006718"/>
    </source>
</evidence>
<keyword evidence="8" id="KW-1185">Reference proteome</keyword>
<dbReference type="GO" id="GO:0005886">
    <property type="term" value="C:plasma membrane"/>
    <property type="evidence" value="ECO:0000318"/>
    <property type="project" value="GO_Central"/>
</dbReference>
<dbReference type="Gene3D" id="2.60.40.10">
    <property type="entry name" value="Immunoglobulins"/>
    <property type="match status" value="1"/>
</dbReference>
<evidence type="ECO:0000256" key="1">
    <source>
        <dbReference type="ARBA" id="ARBA00004236"/>
    </source>
</evidence>
<dbReference type="PANTHER" id="PTHR23268">
    <property type="entry name" value="T-CELL RECEPTOR BETA CHAIN"/>
    <property type="match status" value="1"/>
</dbReference>
<dbReference type="InterPro" id="IPR013783">
    <property type="entry name" value="Ig-like_fold"/>
</dbReference>
<dbReference type="GO" id="GO:0002376">
    <property type="term" value="P:immune system process"/>
    <property type="evidence" value="ECO:0007669"/>
    <property type="project" value="UniProtKB-KW"/>
</dbReference>
<dbReference type="Bgee" id="ENSMMUG00000059234">
    <property type="expression patterns" value="Expressed in dorsolateral prefrontal cortex and 3 other cell types or tissues"/>
</dbReference>
<reference evidence="7" key="2">
    <citation type="submission" date="2019-01" db="EMBL/GenBank/DDBJ databases">
        <authorList>
            <person name="Graves T."/>
            <person name="Eichler E.E."/>
            <person name="Wilson R.K."/>
        </authorList>
    </citation>
    <scope>NUCLEOTIDE SEQUENCE [LARGE SCALE GENOMIC DNA]</scope>
    <source>
        <strain evidence="7">17573</strain>
    </source>
</reference>
<dbReference type="Pfam" id="PF07686">
    <property type="entry name" value="V-set"/>
    <property type="match status" value="1"/>
</dbReference>
<dbReference type="Proteomes" id="UP000006718">
    <property type="component" value="Chromosome 3"/>
</dbReference>
<evidence type="ECO:0000256" key="4">
    <source>
        <dbReference type="ARBA" id="ARBA00022859"/>
    </source>
</evidence>
<keyword evidence="4" id="KW-0391">Immunity</keyword>
<dbReference type="InterPro" id="IPR036179">
    <property type="entry name" value="Ig-like_dom_sf"/>
</dbReference>
<feature type="domain" description="Immunoglobulin V-set" evidence="6">
    <location>
        <begin position="66"/>
        <end position="153"/>
    </location>
</feature>
<reference evidence="7" key="4">
    <citation type="submission" date="2025-09" db="UniProtKB">
        <authorList>
            <consortium name="Ensembl"/>
        </authorList>
    </citation>
    <scope>IDENTIFICATION</scope>
    <source>
        <strain evidence="7">17573</strain>
    </source>
</reference>
<keyword evidence="3" id="KW-0732">Signal</keyword>
<keyword evidence="5" id="KW-0472">Membrane</keyword>
<evidence type="ECO:0000256" key="2">
    <source>
        <dbReference type="ARBA" id="ARBA00022475"/>
    </source>
</evidence>
<dbReference type="SUPFAM" id="SSF48726">
    <property type="entry name" value="Immunoglobulin"/>
    <property type="match status" value="1"/>
</dbReference>
<evidence type="ECO:0000256" key="5">
    <source>
        <dbReference type="ARBA" id="ARBA00023136"/>
    </source>
</evidence>
<accession>A0A5F8AVN8</accession>
<dbReference type="Ensembl" id="ENSMMUT00000092350.1">
    <property type="protein sequence ID" value="ENSMMUP00000081141.1"/>
    <property type="gene ID" value="ENSMMUG00000059234.1"/>
</dbReference>
<evidence type="ECO:0000256" key="3">
    <source>
        <dbReference type="ARBA" id="ARBA00022729"/>
    </source>
</evidence>
<comment type="subcellular location">
    <subcellularLocation>
        <location evidence="1">Cell membrane</location>
    </subcellularLocation>
</comment>